<comment type="subunit">
    <text evidence="2 4">Homodimer.</text>
</comment>
<evidence type="ECO:0000256" key="1">
    <source>
        <dbReference type="ARBA" id="ARBA00010746"/>
    </source>
</evidence>
<keyword evidence="4" id="KW-0052">Apoplast</keyword>
<dbReference type="Pfam" id="PF03018">
    <property type="entry name" value="Dirigent"/>
    <property type="match status" value="1"/>
</dbReference>
<protein>
    <recommendedName>
        <fullName evidence="4">Dirigent protein</fullName>
    </recommendedName>
</protein>
<dbReference type="AlphaFoldDB" id="A0AAQ3KQW6"/>
<feature type="signal peptide" evidence="4">
    <location>
        <begin position="1"/>
        <end position="27"/>
    </location>
</feature>
<evidence type="ECO:0000256" key="4">
    <source>
        <dbReference type="RuleBase" id="RU363099"/>
    </source>
</evidence>
<dbReference type="GO" id="GO:0048046">
    <property type="term" value="C:apoplast"/>
    <property type="evidence" value="ECO:0007669"/>
    <property type="project" value="UniProtKB-SubCell"/>
</dbReference>
<feature type="chain" id="PRO_5042669371" description="Dirigent protein" evidence="4">
    <location>
        <begin position="28"/>
        <end position="182"/>
    </location>
</feature>
<dbReference type="PANTHER" id="PTHR21495">
    <property type="entry name" value="NUCLEOPORIN-RELATED"/>
    <property type="match status" value="1"/>
</dbReference>
<comment type="function">
    <text evidence="4">Dirigent proteins impart stereoselectivity on the phenoxy radical-coupling reaction, yielding optically active lignans from two molecules of coniferyl alcohol in the biosynthesis of lignans, flavonolignans, and alkaloids and thus plays a central role in plant secondary metabolism.</text>
</comment>
<name>A0AAQ3KQW6_9LILI</name>
<proteinExistence type="inferred from homology"/>
<comment type="similarity">
    <text evidence="1 4">Belongs to the plant dirigent protein family.</text>
</comment>
<dbReference type="Proteomes" id="UP001327560">
    <property type="component" value="Chromosome 7"/>
</dbReference>
<comment type="subcellular location">
    <subcellularLocation>
        <location evidence="4">Secreted</location>
        <location evidence="4">Extracellular space</location>
        <location evidence="4">Apoplast</location>
    </subcellularLocation>
</comment>
<accession>A0AAQ3KQW6</accession>
<dbReference type="EMBL" id="CP136896">
    <property type="protein sequence ID" value="WOL12710.1"/>
    <property type="molecule type" value="Genomic_DNA"/>
</dbReference>
<dbReference type="InterPro" id="IPR044859">
    <property type="entry name" value="Allene_oxi_cyc_Dirigent"/>
</dbReference>
<keyword evidence="4" id="KW-0732">Signal</keyword>
<evidence type="ECO:0000256" key="2">
    <source>
        <dbReference type="ARBA" id="ARBA00011738"/>
    </source>
</evidence>
<sequence>MAKLNFLTSSSSLLQLFLLLTISLAAAQGTPTPPQQKLSHLRFFWHDVVGGPNATAVPVTRPPNATATAFGTMVVIDDAMTEGPEITSKLVGRAQGFYLLASQTEAALLMSMNLAFTDGKRNGSTLAVLGRNPVFDKVREMAVVGGTGVFRLARGYAQLKTYSLDATSRNAVVEYNVYVTYY</sequence>
<organism evidence="5 6">
    <name type="scientific">Canna indica</name>
    <name type="common">Indian-shot</name>
    <dbReference type="NCBI Taxonomy" id="4628"/>
    <lineage>
        <taxon>Eukaryota</taxon>
        <taxon>Viridiplantae</taxon>
        <taxon>Streptophyta</taxon>
        <taxon>Embryophyta</taxon>
        <taxon>Tracheophyta</taxon>
        <taxon>Spermatophyta</taxon>
        <taxon>Magnoliopsida</taxon>
        <taxon>Liliopsida</taxon>
        <taxon>Zingiberales</taxon>
        <taxon>Cannaceae</taxon>
        <taxon>Canna</taxon>
    </lineage>
</organism>
<evidence type="ECO:0000313" key="5">
    <source>
        <dbReference type="EMBL" id="WOL12710.1"/>
    </source>
</evidence>
<dbReference type="GO" id="GO:0009699">
    <property type="term" value="P:phenylpropanoid biosynthetic process"/>
    <property type="evidence" value="ECO:0007669"/>
    <property type="project" value="UniProtKB-ARBA"/>
</dbReference>
<gene>
    <name evidence="5" type="ORF">Cni_G21477</name>
</gene>
<evidence type="ECO:0000313" key="6">
    <source>
        <dbReference type="Proteomes" id="UP001327560"/>
    </source>
</evidence>
<reference evidence="5 6" key="1">
    <citation type="submission" date="2023-10" db="EMBL/GenBank/DDBJ databases">
        <title>Chromosome-scale genome assembly provides insights into flower coloration mechanisms of Canna indica.</title>
        <authorList>
            <person name="Li C."/>
        </authorList>
    </citation>
    <scope>NUCLEOTIDE SEQUENCE [LARGE SCALE GENOMIC DNA]</scope>
    <source>
        <tissue evidence="5">Flower</tissue>
    </source>
</reference>
<dbReference type="InterPro" id="IPR004265">
    <property type="entry name" value="Dirigent"/>
</dbReference>
<evidence type="ECO:0000256" key="3">
    <source>
        <dbReference type="ARBA" id="ARBA00022525"/>
    </source>
</evidence>
<dbReference type="Gene3D" id="2.40.480.10">
    <property type="entry name" value="Allene oxide cyclase-like"/>
    <property type="match status" value="1"/>
</dbReference>
<keyword evidence="3 4" id="KW-0964">Secreted</keyword>
<keyword evidence="6" id="KW-1185">Reference proteome</keyword>